<accession>A0ABY7F9S4</accession>
<evidence type="ECO:0000313" key="2">
    <source>
        <dbReference type="Proteomes" id="UP001164746"/>
    </source>
</evidence>
<evidence type="ECO:0000313" key="1">
    <source>
        <dbReference type="EMBL" id="WAR17541.1"/>
    </source>
</evidence>
<sequence>MDVISNVEPKQGQILSPILHKEKIKLAEEKQKYFCFIWKGNIYQYTCIPNGVCEGPRLFTKLLKPVYSKLRNEGYVNSGFIDDSILMGDTIDECSKNVDATVSLMSKVDSLLIMRNRCSTHAKR</sequence>
<dbReference type="Gene3D" id="3.30.70.270">
    <property type="match status" value="1"/>
</dbReference>
<dbReference type="InterPro" id="IPR052055">
    <property type="entry name" value="Hepadnavirus_pol/RT"/>
</dbReference>
<proteinExistence type="predicted"/>
<dbReference type="EMBL" id="CP111021">
    <property type="protein sequence ID" value="WAR17541.1"/>
    <property type="molecule type" value="Genomic_DNA"/>
</dbReference>
<organism evidence="1 2">
    <name type="scientific">Mya arenaria</name>
    <name type="common">Soft-shell clam</name>
    <dbReference type="NCBI Taxonomy" id="6604"/>
    <lineage>
        <taxon>Eukaryota</taxon>
        <taxon>Metazoa</taxon>
        <taxon>Spiralia</taxon>
        <taxon>Lophotrochozoa</taxon>
        <taxon>Mollusca</taxon>
        <taxon>Bivalvia</taxon>
        <taxon>Autobranchia</taxon>
        <taxon>Heteroconchia</taxon>
        <taxon>Euheterodonta</taxon>
        <taxon>Imparidentia</taxon>
        <taxon>Neoheterodontei</taxon>
        <taxon>Myida</taxon>
        <taxon>Myoidea</taxon>
        <taxon>Myidae</taxon>
        <taxon>Mya</taxon>
    </lineage>
</organism>
<dbReference type="InterPro" id="IPR043502">
    <property type="entry name" value="DNA/RNA_pol_sf"/>
</dbReference>
<dbReference type="SUPFAM" id="SSF56672">
    <property type="entry name" value="DNA/RNA polymerases"/>
    <property type="match status" value="1"/>
</dbReference>
<gene>
    <name evidence="1" type="ORF">MAR_032135</name>
</gene>
<dbReference type="Proteomes" id="UP001164746">
    <property type="component" value="Chromosome 10"/>
</dbReference>
<keyword evidence="2" id="KW-1185">Reference proteome</keyword>
<name>A0ABY7F9S4_MYAAR</name>
<dbReference type="PANTHER" id="PTHR33050">
    <property type="entry name" value="REVERSE TRANSCRIPTASE DOMAIN-CONTAINING PROTEIN"/>
    <property type="match status" value="1"/>
</dbReference>
<dbReference type="InterPro" id="IPR043128">
    <property type="entry name" value="Rev_trsase/Diguanyl_cyclase"/>
</dbReference>
<evidence type="ECO:0008006" key="3">
    <source>
        <dbReference type="Google" id="ProtNLM"/>
    </source>
</evidence>
<dbReference type="PANTHER" id="PTHR33050:SF7">
    <property type="entry name" value="RIBONUCLEASE H"/>
    <property type="match status" value="1"/>
</dbReference>
<dbReference type="Gene3D" id="3.10.10.10">
    <property type="entry name" value="HIV Type 1 Reverse Transcriptase, subunit A, domain 1"/>
    <property type="match status" value="1"/>
</dbReference>
<protein>
    <recommendedName>
        <fullName evidence="3">Reverse transcriptase domain-containing protein</fullName>
    </recommendedName>
</protein>
<reference evidence="1" key="1">
    <citation type="submission" date="2022-11" db="EMBL/GenBank/DDBJ databases">
        <title>Centuries of genome instability and evolution in soft-shell clam transmissible cancer (bioRxiv).</title>
        <authorList>
            <person name="Hart S.F.M."/>
            <person name="Yonemitsu M.A."/>
            <person name="Giersch R.M."/>
            <person name="Beal B.F."/>
            <person name="Arriagada G."/>
            <person name="Davis B.W."/>
            <person name="Ostrander E.A."/>
            <person name="Goff S.P."/>
            <person name="Metzger M.J."/>
        </authorList>
    </citation>
    <scope>NUCLEOTIDE SEQUENCE</scope>
    <source>
        <strain evidence="1">MELC-2E11</strain>
        <tissue evidence="1">Siphon/mantle</tissue>
    </source>
</reference>